<proteinExistence type="predicted"/>
<evidence type="ECO:0000313" key="2">
    <source>
        <dbReference type="Proteomes" id="UP000321922"/>
    </source>
</evidence>
<dbReference type="EMBL" id="BJXJ01000008">
    <property type="protein sequence ID" value="GEM74959.1"/>
    <property type="molecule type" value="Genomic_DNA"/>
</dbReference>
<dbReference type="AlphaFoldDB" id="A0A511QCD6"/>
<name>A0A511QCD6_9VIBR</name>
<sequence>MNSFIEWIATHCPARYNCTTELSDPVTPNNGMKFAATYFVMFTCIPFFVQSDFKNTPNTVYKNSTLSYYRQIRPIEISGCG</sequence>
<accession>A0A511QCD6</accession>
<comment type="caution">
    <text evidence="1">The sequence shown here is derived from an EMBL/GenBank/DDBJ whole genome shotgun (WGS) entry which is preliminary data.</text>
</comment>
<gene>
    <name evidence="1" type="ORF">VSA01S_10710</name>
</gene>
<organism evidence="1 2">
    <name type="scientific">Vibrio sagamiensis NBRC 104589</name>
    <dbReference type="NCBI Taxonomy" id="1219064"/>
    <lineage>
        <taxon>Bacteria</taxon>
        <taxon>Pseudomonadati</taxon>
        <taxon>Pseudomonadota</taxon>
        <taxon>Gammaproteobacteria</taxon>
        <taxon>Vibrionales</taxon>
        <taxon>Vibrionaceae</taxon>
        <taxon>Vibrio</taxon>
    </lineage>
</organism>
<protein>
    <submittedName>
        <fullName evidence="1">Uncharacterized protein</fullName>
    </submittedName>
</protein>
<keyword evidence="2" id="KW-1185">Reference proteome</keyword>
<evidence type="ECO:0000313" key="1">
    <source>
        <dbReference type="EMBL" id="GEM74959.1"/>
    </source>
</evidence>
<reference evidence="1 2" key="1">
    <citation type="submission" date="2019-07" db="EMBL/GenBank/DDBJ databases">
        <title>Whole genome shotgun sequence of Vibrio sagamiensis NBRC 104589.</title>
        <authorList>
            <person name="Hosoyama A."/>
            <person name="Uohara A."/>
            <person name="Ohji S."/>
            <person name="Ichikawa N."/>
        </authorList>
    </citation>
    <scope>NUCLEOTIDE SEQUENCE [LARGE SCALE GENOMIC DNA]</scope>
    <source>
        <strain evidence="1 2">NBRC 104589</strain>
    </source>
</reference>
<dbReference type="Proteomes" id="UP000321922">
    <property type="component" value="Unassembled WGS sequence"/>
</dbReference>